<keyword evidence="9" id="KW-1185">Reference proteome</keyword>
<dbReference type="InterPro" id="IPR051650">
    <property type="entry name" value="SL_signaling_regulator"/>
</dbReference>
<feature type="region of interest" description="Disordered" evidence="6">
    <location>
        <begin position="877"/>
        <end position="910"/>
    </location>
</feature>
<feature type="compositionally biased region" description="Basic and acidic residues" evidence="6">
    <location>
        <begin position="884"/>
        <end position="900"/>
    </location>
</feature>
<name>A0AAV6MM65_9ROSI</name>
<dbReference type="AlphaFoldDB" id="A0AAV6MM65"/>
<organism evidence="8 9">
    <name type="scientific">Cucurbita argyrosperma subsp. sororia</name>
    <dbReference type="NCBI Taxonomy" id="37648"/>
    <lineage>
        <taxon>Eukaryota</taxon>
        <taxon>Viridiplantae</taxon>
        <taxon>Streptophyta</taxon>
        <taxon>Embryophyta</taxon>
        <taxon>Tracheophyta</taxon>
        <taxon>Spermatophyta</taxon>
        <taxon>Magnoliopsida</taxon>
        <taxon>eudicotyledons</taxon>
        <taxon>Gunneridae</taxon>
        <taxon>Pentapetalae</taxon>
        <taxon>rosids</taxon>
        <taxon>fabids</taxon>
        <taxon>Cucurbitales</taxon>
        <taxon>Cucurbitaceae</taxon>
        <taxon>Cucurbiteae</taxon>
        <taxon>Cucurbita</taxon>
    </lineage>
</organism>
<comment type="similarity">
    <text evidence="1">Belongs to the ClpA/ClpB family.</text>
</comment>
<dbReference type="Pfam" id="PF23569">
    <property type="entry name" value="NBD_SMAX1"/>
    <property type="match status" value="1"/>
</dbReference>
<accession>A0AAV6MM65</accession>
<dbReference type="PANTHER" id="PTHR43572:SF38">
    <property type="entry name" value="PROTEIN SMAX1-LIKE 6"/>
    <property type="match status" value="1"/>
</dbReference>
<feature type="domain" description="Clp R" evidence="7">
    <location>
        <begin position="8"/>
        <end position="174"/>
    </location>
</feature>
<evidence type="ECO:0000256" key="4">
    <source>
        <dbReference type="ARBA" id="ARBA00023163"/>
    </source>
</evidence>
<evidence type="ECO:0000313" key="8">
    <source>
        <dbReference type="EMBL" id="KAG6583358.1"/>
    </source>
</evidence>
<dbReference type="InterPro" id="IPR003959">
    <property type="entry name" value="ATPase_AAA_core"/>
</dbReference>
<sequence>MPTPVSAARQCLTEEAARALDDAVSVARRRCHAQTTSLHAVSALLSLPSSALRDACSRARSCAYPPRLQFRVLDLSVGVSLDRLPSSKPTDEPPVSNSLMAAIKRSQANQRRHPESFHLYQIHNQQQTPSILKVELKYFILSILDDPIVSRVFGEAGFRSSDIKLAIIHRPLSDHPSRFSRSARFPPIFLCNLTDSDLGHRNFPFPFLAGYENTDGDANSRRIAEVLMRKTEKNPLLVGVCAADALRSFTDSVQRSKSGILPREISGLRVISIEKEISEFLNRKRSRETMELKFEEVFGIVQQCSEPGIVVNYGELSGLIRQEQEQEQEEEQEQENGMSFVVSQLTALLKRYSGRVWLIGAVGTYKRHEKFLVRFPDIEKDWDLHLLPITSKSMADAFGTKSSLMGSFVPFGGFFPSQSNFSSQLCSLNQPFVRCQQCTEQYEQEVAAIGKPGFGTVVSRRSESSLHMPLIELDAKSKEHDKVIGLQKKWNDICRLHRRQLFPKLGVSETRHGMSFEPSRFALDHERSGEESLSITANPCLAKDLHNNFDTNPSRLISEIPDIRTDIIESKSVGPNGHLHSVTTDLGLGTLYASVNENKRKVAEQENQKVVHHLTGSNPAEFSRRCVDNPRQSPGFSDLNPGYPLDIREFKSLWNALNEKVSWQGKATSCIVETVLRCRAGCGRHRSSNSRGNIWLTFLGPDIIGKRRISLALAELLFGSHENIISVDFGSQDGDRRRNSLFDCKGFDGYNEQFRGQTVVDYVAAELRKKSSSVVILENVDKADIRARSFLSEAITTGKFPDSHGRETTINNTIFVMTLTNEKFEKTEDEQTEFSEERILAARNCQLQILVRGCTSDVSSCNDMNVRITSAPRGTSSLSLKKRKLDDESTEREAGSEMPKKSSSSSSSMSFLDLNLPVEEAEEDGDCDSDSVSESSEGWLDEFLERVDERVVFEPYDFKGAAERVVKEIGLQFRRVFGSEVVLEIEYDVIVRIVAAKWVSEKKRVMEEWVEMVLHRSFVEAERRYQMGPGFVMKLVCKEEQADGILLPSIIELN</sequence>
<dbReference type="InterPro" id="IPR058954">
    <property type="entry name" value="AAA_lid_SMAX1"/>
</dbReference>
<keyword evidence="3" id="KW-0805">Transcription regulation</keyword>
<dbReference type="PROSITE" id="PS51903">
    <property type="entry name" value="CLP_R"/>
    <property type="match status" value="1"/>
</dbReference>
<evidence type="ECO:0000256" key="5">
    <source>
        <dbReference type="PROSITE-ProRule" id="PRU01251"/>
    </source>
</evidence>
<reference evidence="8 9" key="1">
    <citation type="journal article" date="2021" name="Hortic Res">
        <title>The domestication of Cucurbita argyrosperma as revealed by the genome of its wild relative.</title>
        <authorList>
            <person name="Barrera-Redondo J."/>
            <person name="Sanchez-de la Vega G."/>
            <person name="Aguirre-Liguori J.A."/>
            <person name="Castellanos-Morales G."/>
            <person name="Gutierrez-Guerrero Y.T."/>
            <person name="Aguirre-Dugua X."/>
            <person name="Aguirre-Planter E."/>
            <person name="Tenaillon M.I."/>
            <person name="Lira-Saade R."/>
            <person name="Eguiarte L.E."/>
        </authorList>
    </citation>
    <scope>NUCLEOTIDE SEQUENCE [LARGE SCALE GENOMIC DNA]</scope>
    <source>
        <strain evidence="8">JBR-2021</strain>
    </source>
</reference>
<keyword evidence="4" id="KW-0804">Transcription</keyword>
<evidence type="ECO:0000256" key="1">
    <source>
        <dbReference type="ARBA" id="ARBA00008675"/>
    </source>
</evidence>
<comment type="caution">
    <text evidence="8">The sequence shown here is derived from an EMBL/GenBank/DDBJ whole genome shotgun (WGS) entry which is preliminary data.</text>
</comment>
<evidence type="ECO:0000313" key="9">
    <source>
        <dbReference type="Proteomes" id="UP000685013"/>
    </source>
</evidence>
<dbReference type="PANTHER" id="PTHR43572">
    <property type="entry name" value="CHAPERONE PROTEIN CLPD, CHLOROPLASTIC"/>
    <property type="match status" value="1"/>
</dbReference>
<protein>
    <submittedName>
        <fullName evidence="8">Protein SMAX1-LIKE 6</fullName>
    </submittedName>
</protein>
<dbReference type="Proteomes" id="UP000685013">
    <property type="component" value="Chromosome 13"/>
</dbReference>
<gene>
    <name evidence="8" type="primary">SMXL6</name>
    <name evidence="8" type="ORF">SDJN03_19290</name>
</gene>
<proteinExistence type="inferred from homology"/>
<dbReference type="EMBL" id="JAGKQH010000013">
    <property type="protein sequence ID" value="KAG6583358.1"/>
    <property type="molecule type" value="Genomic_DNA"/>
</dbReference>
<dbReference type="InterPro" id="IPR058680">
    <property type="entry name" value="NBD_SMAX1-like"/>
</dbReference>
<evidence type="ECO:0000256" key="6">
    <source>
        <dbReference type="SAM" id="MobiDB-lite"/>
    </source>
</evidence>
<dbReference type="Pfam" id="PF07724">
    <property type="entry name" value="AAA_2"/>
    <property type="match status" value="1"/>
</dbReference>
<keyword evidence="2 5" id="KW-0677">Repeat</keyword>
<dbReference type="InterPro" id="IPR004176">
    <property type="entry name" value="Clp_R_N"/>
</dbReference>
<dbReference type="GO" id="GO:0005524">
    <property type="term" value="F:ATP binding"/>
    <property type="evidence" value="ECO:0007669"/>
    <property type="project" value="InterPro"/>
</dbReference>
<feature type="non-terminal residue" evidence="8">
    <location>
        <position position="1"/>
    </location>
</feature>
<evidence type="ECO:0000256" key="3">
    <source>
        <dbReference type="ARBA" id="ARBA00023015"/>
    </source>
</evidence>
<evidence type="ECO:0000259" key="7">
    <source>
        <dbReference type="PROSITE" id="PS51903"/>
    </source>
</evidence>
<dbReference type="GO" id="GO:0016887">
    <property type="term" value="F:ATP hydrolysis activity"/>
    <property type="evidence" value="ECO:0007669"/>
    <property type="project" value="InterPro"/>
</dbReference>
<evidence type="ECO:0000256" key="2">
    <source>
        <dbReference type="ARBA" id="ARBA00022737"/>
    </source>
</evidence>
<dbReference type="Pfam" id="PF26587">
    <property type="entry name" value="AAA_lid_SMAX1"/>
    <property type="match status" value="1"/>
</dbReference>